<gene>
    <name evidence="1" type="ORF">CI088_08415</name>
</gene>
<name>A0A2W3Z0E4_9ENTE</name>
<evidence type="ECO:0000313" key="2">
    <source>
        <dbReference type="Proteomes" id="UP000249828"/>
    </source>
</evidence>
<dbReference type="Pfam" id="PF08820">
    <property type="entry name" value="DUF1803"/>
    <property type="match status" value="1"/>
</dbReference>
<reference evidence="1 2" key="1">
    <citation type="submission" date="2017-11" db="EMBL/GenBank/DDBJ databases">
        <title>Draft genome sequence of Enterococcus plantarum TRW2 strain isolated from lettuce.</title>
        <authorList>
            <person name="Kim E.B."/>
            <person name="Marco M.L."/>
            <person name="Williams T.R."/>
            <person name="You I.H."/>
        </authorList>
    </citation>
    <scope>NUCLEOTIDE SEQUENCE [LARGE SCALE GENOMIC DNA]</scope>
    <source>
        <strain evidence="1 2">TRW2</strain>
    </source>
</reference>
<protein>
    <submittedName>
        <fullName evidence="1">DUF1803 domain-containing protein</fullName>
    </submittedName>
</protein>
<keyword evidence="2" id="KW-1185">Reference proteome</keyword>
<dbReference type="InterPro" id="IPR014924">
    <property type="entry name" value="DUF1803"/>
</dbReference>
<dbReference type="AlphaFoldDB" id="A0A2W3Z0E4"/>
<dbReference type="STRING" id="1077675.BCR22_01245"/>
<organism evidence="1 2">
    <name type="scientific">Enterococcus plantarum</name>
    <dbReference type="NCBI Taxonomy" id="1077675"/>
    <lineage>
        <taxon>Bacteria</taxon>
        <taxon>Bacillati</taxon>
        <taxon>Bacillota</taxon>
        <taxon>Bacilli</taxon>
        <taxon>Lactobacillales</taxon>
        <taxon>Enterococcaceae</taxon>
        <taxon>Enterococcus</taxon>
    </lineage>
</organism>
<dbReference type="EMBL" id="PIEU01000069">
    <property type="protein sequence ID" value="PZL73346.1"/>
    <property type="molecule type" value="Genomic_DNA"/>
</dbReference>
<proteinExistence type="predicted"/>
<comment type="caution">
    <text evidence="1">The sequence shown here is derived from an EMBL/GenBank/DDBJ whole genome shotgun (WGS) entry which is preliminary data.</text>
</comment>
<sequence>MKNVSYYFTSNKSEEELTRIISDPLFTRIVSYLSERKEQDVILRQIKANILTDKNLELYLDKLIKYNLIERANRRYTLTFPIFSQGESLTLPDSITQSFRAVTQTESISTDYFVLGEWLWSLLFQEEQDPYFFGIELSSKSLPIFRKREEGNDLLRFVSVYPEELVPLDLANYFNLLSRRQELPSHFEPLQNIIGDVNIHYFIPQMQKVLRAIKRNRTRDSKKNIFQEALLVTGDLKKNEENQLFLATPILDSTEPSEAFQLALDKLKTELPLLWEGIETNNQRLFYKQQLYSFIVVNYLPIDQNYIKYFK</sequence>
<accession>A0A2W3Z0E4</accession>
<dbReference type="Proteomes" id="UP000249828">
    <property type="component" value="Unassembled WGS sequence"/>
</dbReference>
<evidence type="ECO:0000313" key="1">
    <source>
        <dbReference type="EMBL" id="PZL73346.1"/>
    </source>
</evidence>
<dbReference type="RefSeq" id="WP_111247856.1">
    <property type="nucleotide sequence ID" value="NZ_PIEU01000069.1"/>
</dbReference>